<comment type="similarity">
    <text evidence="3">Belongs to the ALG10 glucosyltransferase family.</text>
</comment>
<keyword evidence="7" id="KW-0808">Transferase</keyword>
<evidence type="ECO:0000256" key="8">
    <source>
        <dbReference type="ARBA" id="ARBA00022692"/>
    </source>
</evidence>
<dbReference type="Pfam" id="PF04922">
    <property type="entry name" value="DIE2_ALG10"/>
    <property type="match status" value="1"/>
</dbReference>
<dbReference type="Proteomes" id="UP001652624">
    <property type="component" value="Chromosome 7"/>
</dbReference>
<evidence type="ECO:0000256" key="12">
    <source>
        <dbReference type="ARBA" id="ARBA00044727"/>
    </source>
</evidence>
<accession>A0ABM3XP81</accession>
<evidence type="ECO:0000256" key="10">
    <source>
        <dbReference type="ARBA" id="ARBA00022989"/>
    </source>
</evidence>
<sequence>MEGHLFSAALSGSFLASCLLFAAVGRALREPYMDEVFHLPQAQRFCQGHFTEWDPMITTLPGLYLLSVGVVKPAGWLLGWPEQVVCSIGALRFVNLLFSAGNFYLLHLLLCRTQPRHKGSLCPVGSRLDSLLNLPPGSSARSEAALPCSRSPAGGAAVLRHQRQLLWVWVILCCWSHPACAITRVRALLGASACVPCTVSHSHQVPDATMMPNRLPWTDDPPMCPGAPLPQSPAPLGKERDRLGVWINLSMSMFSGEATSEARPSTFCIPQ</sequence>
<evidence type="ECO:0000256" key="2">
    <source>
        <dbReference type="ARBA" id="ARBA00004922"/>
    </source>
</evidence>
<comment type="subcellular location">
    <subcellularLocation>
        <location evidence="1">Endoplasmic reticulum membrane</location>
        <topology evidence="1">Multi-pass membrane protein</topology>
    </subcellularLocation>
</comment>
<evidence type="ECO:0000256" key="14">
    <source>
        <dbReference type="SAM" id="SignalP"/>
    </source>
</evidence>
<keyword evidence="11" id="KW-0472">Membrane</keyword>
<dbReference type="PANTHER" id="PTHR12989:SF10">
    <property type="entry name" value="DOL-P-GLC:GLC(2)MAN(9)GLCNAC(2)-PP-DOL ALPHA-1,2-GLUCOSYLTRANSFERASE-RELATED"/>
    <property type="match status" value="1"/>
</dbReference>
<reference evidence="16" key="1">
    <citation type="submission" date="2025-08" db="UniProtKB">
        <authorList>
            <consortium name="RefSeq"/>
        </authorList>
    </citation>
    <scope>IDENTIFICATION</scope>
</reference>
<comment type="catalytic activity">
    <reaction evidence="13">
        <text>an alpha-D-Glc-(1-&gt;3)-alpha-D-Glc-(1-&gt;3)-alpha-D-Man-(1-&gt;2)-alpha-D-Man-(1-&gt;2)-alpha-D-Man-(1-&gt;3)-[alpha-D-Man-(1-&gt;2)-alpha-D-Man-(1-&gt;3)-[alpha-D-Man-(1-&gt;2)-alpha-D-Man-(1-&gt;6)]-alpha-D-Man-(1-&gt;6)]-beta-D-Man-(1-&gt;4)-beta-D-GlcNAc-(1-&gt;4)-alpha-D-GlcNAc-diphospho-di-trans,poly-cis-dolichol + a di-trans,poly-cis-dolichyl beta-D-glucosyl phosphate = a alpha-D-Glc-(1-&gt;2)-alpha-D-Glc-(1-&gt;3)-alpha-D-Glc-(1-&gt;3)-alpha-D-Man-(1-&gt;2)-alpha-D-Man-(1-&gt;2)-alpha-D-Man-(1-&gt;3)-[alpha-D-Man-(1-&gt;2)-alpha-D-Man-(1-&gt;3)-[alpha-D-Man-(1-&gt;2)-alpha-D-Man-(1-&gt;6)]-alpha-D-Man-(1-&gt;6)]-beta-D-Man-(1-&gt;4)-beta-D-GlcNAc-(1-&gt;4)-alpha-D-GlcNAc-diphospho-di-trans,poly-cis-dolichol + a di-trans,poly-cis-dolichyl phosphate + H(+)</text>
        <dbReference type="Rhea" id="RHEA:29543"/>
        <dbReference type="Rhea" id="RHEA-COMP:19498"/>
        <dbReference type="Rhea" id="RHEA-COMP:19502"/>
        <dbReference type="Rhea" id="RHEA-COMP:19512"/>
        <dbReference type="Rhea" id="RHEA-COMP:19522"/>
        <dbReference type="ChEBI" id="CHEBI:15378"/>
        <dbReference type="ChEBI" id="CHEBI:57525"/>
        <dbReference type="ChEBI" id="CHEBI:57683"/>
        <dbReference type="ChEBI" id="CHEBI:132522"/>
        <dbReference type="ChEBI" id="CHEBI:132523"/>
        <dbReference type="EC" id="2.4.1.256"/>
    </reaction>
    <physiologicalReaction direction="left-to-right" evidence="13">
        <dbReference type="Rhea" id="RHEA:29544"/>
    </physiologicalReaction>
</comment>
<keyword evidence="8" id="KW-0812">Transmembrane</keyword>
<comment type="pathway">
    <text evidence="2">Protein modification; protein glycosylation.</text>
</comment>
<protein>
    <recommendedName>
        <fullName evidence="5">Dol-P-Glc:Glc(2)Man(9)GlcNAc(2)-PP-Dol alpha-1,2-glucosyltransferase</fullName>
        <ecNumber evidence="4">2.4.1.256</ecNumber>
    </recommendedName>
</protein>
<keyword evidence="10" id="KW-1133">Transmembrane helix</keyword>
<dbReference type="InterPro" id="IPR016900">
    <property type="entry name" value="Alg10"/>
</dbReference>
<evidence type="ECO:0000256" key="1">
    <source>
        <dbReference type="ARBA" id="ARBA00004477"/>
    </source>
</evidence>
<evidence type="ECO:0000256" key="5">
    <source>
        <dbReference type="ARBA" id="ARBA00018512"/>
    </source>
</evidence>
<feature type="chain" id="PRO_5046927037" description="Dol-P-Glc:Glc(2)Man(9)GlcNAc(2)-PP-Dol alpha-1,2-glucosyltransferase" evidence="14">
    <location>
        <begin position="28"/>
        <end position="271"/>
    </location>
</feature>
<keyword evidence="6" id="KW-0328">Glycosyltransferase</keyword>
<keyword evidence="14" id="KW-0732">Signal</keyword>
<evidence type="ECO:0000256" key="3">
    <source>
        <dbReference type="ARBA" id="ARBA00010600"/>
    </source>
</evidence>
<evidence type="ECO:0000256" key="6">
    <source>
        <dbReference type="ARBA" id="ARBA00022676"/>
    </source>
</evidence>
<gene>
    <name evidence="16" type="primary">ALG10</name>
</gene>
<dbReference type="EC" id="2.4.1.256" evidence="4"/>
<dbReference type="RefSeq" id="XP_060050626.1">
    <property type="nucleotide sequence ID" value="XM_060194643.1"/>
</dbReference>
<dbReference type="PANTHER" id="PTHR12989">
    <property type="entry name" value="ALPHA-1,2-GLUCOSYLTRANSFERASE ALG10"/>
    <property type="match status" value="1"/>
</dbReference>
<evidence type="ECO:0000256" key="7">
    <source>
        <dbReference type="ARBA" id="ARBA00022679"/>
    </source>
</evidence>
<dbReference type="GeneID" id="103121235"/>
<evidence type="ECO:0000256" key="4">
    <source>
        <dbReference type="ARBA" id="ARBA00011967"/>
    </source>
</evidence>
<evidence type="ECO:0000256" key="11">
    <source>
        <dbReference type="ARBA" id="ARBA00023136"/>
    </source>
</evidence>
<evidence type="ECO:0000313" key="16">
    <source>
        <dbReference type="RefSeq" id="XP_060050626.1"/>
    </source>
</evidence>
<evidence type="ECO:0000256" key="9">
    <source>
        <dbReference type="ARBA" id="ARBA00022824"/>
    </source>
</evidence>
<evidence type="ECO:0000313" key="15">
    <source>
        <dbReference type="Proteomes" id="UP001652624"/>
    </source>
</evidence>
<keyword evidence="15" id="KW-1185">Reference proteome</keyword>
<keyword evidence="9" id="KW-0256">Endoplasmic reticulum</keyword>
<name>A0ABM3XP81_ERIEU</name>
<evidence type="ECO:0000256" key="13">
    <source>
        <dbReference type="ARBA" id="ARBA00048064"/>
    </source>
</evidence>
<feature type="signal peptide" evidence="14">
    <location>
        <begin position="1"/>
        <end position="27"/>
    </location>
</feature>
<comment type="function">
    <text evidence="12">Dol-P-Glc:Glc(2)Man(9)GlcNAc(2)-PP-Dol alpha-1,2-glucosyltransferase that operates in the biosynthetic pathway of dolichol-linked oligosaccharides, the glycan precursors employed in protein asparagine (N)-glycosylation. The assembly of dolichol-linked oligosaccharides begins on the cytosolic side of the endoplasmic reticulum membrane and finishes in its lumen. The sequential addition of sugars to dolichol pyrophosphate produces dolichol-linked oligosaccharides containing fourteen sugars, including two GlcNAcs, nine mannoses and three glucoses. Once assembled, the oligosaccharide is transferred from the lipid to nascent proteins by oligosaccharyltransferases. In the lumen of the endoplasmic reticulum, adds the third and last glucose residue from dolichyl phosphate glucose (Dol-P-Glc) onto the lipid-linked oligosaccharide intermediate Glc(2)Man(9)GlcNAc(2)-PP-Dol to produce Glc(3)Man(9)GlcNAc(2)-PP-Dol.</text>
</comment>
<proteinExistence type="inferred from homology"/>
<organism evidence="15 16">
    <name type="scientific">Erinaceus europaeus</name>
    <name type="common">Western European hedgehog</name>
    <dbReference type="NCBI Taxonomy" id="9365"/>
    <lineage>
        <taxon>Eukaryota</taxon>
        <taxon>Metazoa</taxon>
        <taxon>Chordata</taxon>
        <taxon>Craniata</taxon>
        <taxon>Vertebrata</taxon>
        <taxon>Euteleostomi</taxon>
        <taxon>Mammalia</taxon>
        <taxon>Eutheria</taxon>
        <taxon>Laurasiatheria</taxon>
        <taxon>Eulipotyphla</taxon>
        <taxon>Erinaceidae</taxon>
        <taxon>Erinaceinae</taxon>
        <taxon>Erinaceus</taxon>
    </lineage>
</organism>